<protein>
    <submittedName>
        <fullName evidence="1">Uncharacterized protein</fullName>
    </submittedName>
</protein>
<sequence>MQSIPAPQFPNIEDSENDSDQILKIILDWMNEIFNYDHKENLNDIEVDENSNVIQKIDDNFHIVKEVEQFDAINIFDLLNYKPKPETQPFKLDIKNDNRDMDDFYKRFVKLISQFIEMRSPLIQYLTKDFVKQKMVNDLKQIVNIAIKNFQFNLSDTLNGLNLRNCLFRLDHKNDNDQSDKDLDILDNMYDLSNDNNTLFE</sequence>
<proteinExistence type="predicted"/>
<evidence type="ECO:0000313" key="2">
    <source>
        <dbReference type="Proteomes" id="UP001470230"/>
    </source>
</evidence>
<comment type="caution">
    <text evidence="1">The sequence shown here is derived from an EMBL/GenBank/DDBJ whole genome shotgun (WGS) entry which is preliminary data.</text>
</comment>
<organism evidence="1 2">
    <name type="scientific">Tritrichomonas musculus</name>
    <dbReference type="NCBI Taxonomy" id="1915356"/>
    <lineage>
        <taxon>Eukaryota</taxon>
        <taxon>Metamonada</taxon>
        <taxon>Parabasalia</taxon>
        <taxon>Tritrichomonadida</taxon>
        <taxon>Tritrichomonadidae</taxon>
        <taxon>Tritrichomonas</taxon>
    </lineage>
</organism>
<name>A0ABR2KUJ3_9EUKA</name>
<reference evidence="1 2" key="1">
    <citation type="submission" date="2024-04" db="EMBL/GenBank/DDBJ databases">
        <title>Tritrichomonas musculus Genome.</title>
        <authorList>
            <person name="Alves-Ferreira E."/>
            <person name="Grigg M."/>
            <person name="Lorenzi H."/>
            <person name="Galac M."/>
        </authorList>
    </citation>
    <scope>NUCLEOTIDE SEQUENCE [LARGE SCALE GENOMIC DNA]</scope>
    <source>
        <strain evidence="1 2">EAF2021</strain>
    </source>
</reference>
<keyword evidence="2" id="KW-1185">Reference proteome</keyword>
<evidence type="ECO:0000313" key="1">
    <source>
        <dbReference type="EMBL" id="KAK8894122.1"/>
    </source>
</evidence>
<gene>
    <name evidence="1" type="ORF">M9Y10_022554</name>
</gene>
<accession>A0ABR2KUJ3</accession>
<dbReference type="Proteomes" id="UP001470230">
    <property type="component" value="Unassembled WGS sequence"/>
</dbReference>
<dbReference type="EMBL" id="JAPFFF010000003">
    <property type="protein sequence ID" value="KAK8894122.1"/>
    <property type="molecule type" value="Genomic_DNA"/>
</dbReference>